<organism evidence="1 2">
    <name type="scientific">Cuscuta australis</name>
    <dbReference type="NCBI Taxonomy" id="267555"/>
    <lineage>
        <taxon>Eukaryota</taxon>
        <taxon>Viridiplantae</taxon>
        <taxon>Streptophyta</taxon>
        <taxon>Embryophyta</taxon>
        <taxon>Tracheophyta</taxon>
        <taxon>Spermatophyta</taxon>
        <taxon>Magnoliopsida</taxon>
        <taxon>eudicotyledons</taxon>
        <taxon>Gunneridae</taxon>
        <taxon>Pentapetalae</taxon>
        <taxon>asterids</taxon>
        <taxon>lamiids</taxon>
        <taxon>Solanales</taxon>
        <taxon>Convolvulaceae</taxon>
        <taxon>Cuscuteae</taxon>
        <taxon>Cuscuta</taxon>
        <taxon>Cuscuta subgen. Grammica</taxon>
        <taxon>Cuscuta sect. Cleistogrammica</taxon>
    </lineage>
</organism>
<proteinExistence type="predicted"/>
<keyword evidence="2" id="KW-1185">Reference proteome</keyword>
<reference evidence="1 2" key="1">
    <citation type="submission" date="2018-06" db="EMBL/GenBank/DDBJ databases">
        <title>The Genome of Cuscuta australis (Dodder) Provides Insight into the Evolution of Plant Parasitism.</title>
        <authorList>
            <person name="Liu H."/>
        </authorList>
    </citation>
    <scope>NUCLEOTIDE SEQUENCE [LARGE SCALE GENOMIC DNA]</scope>
    <source>
        <strain evidence="2">cv. Yunnan</strain>
        <tissue evidence="1">Vines</tissue>
    </source>
</reference>
<protein>
    <submittedName>
        <fullName evidence="1">Uncharacterized protein</fullName>
    </submittedName>
</protein>
<sequence length="51" mass="5884">MVFLPFMSITVLKEESKRCRESLGEPVLEEFLPVKKTPVDDDDDDDDINKV</sequence>
<gene>
    <name evidence="1" type="ORF">DM860_014972</name>
</gene>
<evidence type="ECO:0000313" key="2">
    <source>
        <dbReference type="Proteomes" id="UP000249390"/>
    </source>
</evidence>
<dbReference type="EMBL" id="NQVE01000040">
    <property type="protein sequence ID" value="RAL52145.1"/>
    <property type="molecule type" value="Genomic_DNA"/>
</dbReference>
<evidence type="ECO:0000313" key="1">
    <source>
        <dbReference type="EMBL" id="RAL52145.1"/>
    </source>
</evidence>
<dbReference type="Proteomes" id="UP000249390">
    <property type="component" value="Unassembled WGS sequence"/>
</dbReference>
<accession>A0A328E2J3</accession>
<comment type="caution">
    <text evidence="1">The sequence shown here is derived from an EMBL/GenBank/DDBJ whole genome shotgun (WGS) entry which is preliminary data.</text>
</comment>
<name>A0A328E2J3_9ASTE</name>
<dbReference type="AlphaFoldDB" id="A0A328E2J3"/>